<gene>
    <name evidence="1" type="ORF">A0J61_09200</name>
</gene>
<dbReference type="OrthoDB" id="2297884at2759"/>
<proteinExistence type="predicted"/>
<organism evidence="1 2">
    <name type="scientific">Choanephora cucurbitarum</name>
    <dbReference type="NCBI Taxonomy" id="101091"/>
    <lineage>
        <taxon>Eukaryota</taxon>
        <taxon>Fungi</taxon>
        <taxon>Fungi incertae sedis</taxon>
        <taxon>Mucoromycota</taxon>
        <taxon>Mucoromycotina</taxon>
        <taxon>Mucoromycetes</taxon>
        <taxon>Mucorales</taxon>
        <taxon>Mucorineae</taxon>
        <taxon>Choanephoraceae</taxon>
        <taxon>Choanephoroideae</taxon>
        <taxon>Choanephora</taxon>
    </lineage>
</organism>
<dbReference type="AlphaFoldDB" id="A0A1C7N294"/>
<comment type="caution">
    <text evidence="1">The sequence shown here is derived from an EMBL/GenBank/DDBJ whole genome shotgun (WGS) entry which is preliminary data.</text>
</comment>
<keyword evidence="2" id="KW-1185">Reference proteome</keyword>
<name>A0A1C7N294_9FUNG</name>
<evidence type="ECO:0000313" key="1">
    <source>
        <dbReference type="EMBL" id="OBZ82749.1"/>
    </source>
</evidence>
<sequence length="401" mass="44730">MSYRRALQNSFYLGGPYTSAPQLSVNVQQKPFPIAPGTRRASDMSVEEFYDLFYLVAWLELRDNIIREKNKKKPNYSALNAKTLAGQIPRGLYADMDKHVNPGLQESANRFQNDNVVNPTTEATRSTQVVEPSSEELPTEPASLVAAEEYFEVCTAYFPSLIRDDLAPEKIPAIQHPSTASAEAGPSMLHTSRMEIDIPTRPYEGKGKVPMNPQSDPNSVTFQPPMTGEIHTIPLAVPEDYASMDENGVVEEEDALKDVDDGAPRNRLNGLKGFIKSLLLRDEDLHNEQDLTGLRSDLNEKETKQLKDRFKEFSDQDFGLQIKTAKQGWKTPLNLEPEVAVVQGSDSEEEADVCCSQIGECITGVQTQIADIVRTIQSRIRRPHANNDKELIAAARNEIKV</sequence>
<reference evidence="1 2" key="1">
    <citation type="submission" date="2016-03" db="EMBL/GenBank/DDBJ databases">
        <title>Choanephora cucurbitarum.</title>
        <authorList>
            <person name="Min B."/>
            <person name="Park H."/>
            <person name="Park J.-H."/>
            <person name="Shin H.-D."/>
            <person name="Choi I.-G."/>
        </authorList>
    </citation>
    <scope>NUCLEOTIDE SEQUENCE [LARGE SCALE GENOMIC DNA]</scope>
    <source>
        <strain evidence="1 2">KUS-F28377</strain>
    </source>
</reference>
<protein>
    <submittedName>
        <fullName evidence="1">Uncharacterized protein</fullName>
    </submittedName>
</protein>
<dbReference type="InParanoid" id="A0A1C7N294"/>
<accession>A0A1C7N294</accession>
<evidence type="ECO:0000313" key="2">
    <source>
        <dbReference type="Proteomes" id="UP000093000"/>
    </source>
</evidence>
<dbReference type="EMBL" id="LUGH01000796">
    <property type="protein sequence ID" value="OBZ82749.1"/>
    <property type="molecule type" value="Genomic_DNA"/>
</dbReference>
<dbReference type="Proteomes" id="UP000093000">
    <property type="component" value="Unassembled WGS sequence"/>
</dbReference>